<reference evidence="2" key="1">
    <citation type="submission" date="2011-08" db="EMBL/GenBank/DDBJ databases">
        <authorList>
            <person name="Rombauts S."/>
        </authorList>
    </citation>
    <scope>NUCLEOTIDE SEQUENCE</scope>
    <source>
        <strain evidence="2">London</strain>
    </source>
</reference>
<dbReference type="EnsemblMetazoa" id="tetur32g00090.1">
    <property type="protein sequence ID" value="tetur32g00090.1"/>
    <property type="gene ID" value="tetur32g00090"/>
</dbReference>
<organism evidence="1 2">
    <name type="scientific">Tetranychus urticae</name>
    <name type="common">Two-spotted spider mite</name>
    <dbReference type="NCBI Taxonomy" id="32264"/>
    <lineage>
        <taxon>Eukaryota</taxon>
        <taxon>Metazoa</taxon>
        <taxon>Ecdysozoa</taxon>
        <taxon>Arthropoda</taxon>
        <taxon>Chelicerata</taxon>
        <taxon>Arachnida</taxon>
        <taxon>Acari</taxon>
        <taxon>Acariformes</taxon>
        <taxon>Trombidiformes</taxon>
        <taxon>Prostigmata</taxon>
        <taxon>Eleutherengona</taxon>
        <taxon>Raphignathae</taxon>
        <taxon>Tetranychoidea</taxon>
        <taxon>Tetranychidae</taxon>
        <taxon>Tetranychus</taxon>
    </lineage>
</organism>
<dbReference type="HOGENOM" id="CLU_3377683_0_0_1"/>
<proteinExistence type="predicted"/>
<dbReference type="EMBL" id="CAEY01000919">
    <property type="status" value="NOT_ANNOTATED_CDS"/>
    <property type="molecule type" value="Genomic_DNA"/>
</dbReference>
<dbReference type="AlphaFoldDB" id="T1L1L7"/>
<name>T1L1L7_TETUR</name>
<protein>
    <submittedName>
        <fullName evidence="1">Uncharacterized protein</fullName>
    </submittedName>
</protein>
<reference evidence="1" key="2">
    <citation type="submission" date="2015-06" db="UniProtKB">
        <authorList>
            <consortium name="EnsemblMetazoa"/>
        </authorList>
    </citation>
    <scope>IDENTIFICATION</scope>
</reference>
<accession>T1L1L7</accession>
<sequence length="34" mass="3819">MSAIMSLKFDCNQGAFLSNLHQKNNQSQDGKSFE</sequence>
<evidence type="ECO:0000313" key="1">
    <source>
        <dbReference type="EnsemblMetazoa" id="tetur32g00090.1"/>
    </source>
</evidence>
<dbReference type="Proteomes" id="UP000015104">
    <property type="component" value="Unassembled WGS sequence"/>
</dbReference>
<evidence type="ECO:0000313" key="2">
    <source>
        <dbReference type="Proteomes" id="UP000015104"/>
    </source>
</evidence>
<keyword evidence="2" id="KW-1185">Reference proteome</keyword>